<keyword evidence="8" id="KW-0460">Magnesium</keyword>
<sequence length="260" mass="27266">MIHAFTTMGTMASLRLPGEDQARWPLGAVREVFRQADSRFSLYRPESEASAMARGETAVADASPVMLDAYADALEWRGATEGAFTPHRADGVIDLSGIVKALAMAEAGRTLRAAGCASWLLNVGGDVLCAGTDGPRGWCAGIVDPQARDALLCAVALGRHRHAIATSGIAERGEHIRRTTPGTGPSDLVQVTVMSAGIVQADVLATAILAGGRQSLDTATGRWDIDVLAATRDGELLASAGMRAMITREPGQVPRPAPLW</sequence>
<dbReference type="GO" id="GO:0016740">
    <property type="term" value="F:transferase activity"/>
    <property type="evidence" value="ECO:0007669"/>
    <property type="project" value="UniProtKB-KW"/>
</dbReference>
<evidence type="ECO:0000256" key="6">
    <source>
        <dbReference type="ARBA" id="ARBA00022723"/>
    </source>
</evidence>
<dbReference type="Proteomes" id="UP000523000">
    <property type="component" value="Unassembled WGS sequence"/>
</dbReference>
<dbReference type="PANTHER" id="PTHR30040">
    <property type="entry name" value="THIAMINE BIOSYNTHESIS LIPOPROTEIN APBE"/>
    <property type="match status" value="1"/>
</dbReference>
<evidence type="ECO:0000313" key="11">
    <source>
        <dbReference type="EMBL" id="MBB2996459.1"/>
    </source>
</evidence>
<evidence type="ECO:0000313" key="12">
    <source>
        <dbReference type="Proteomes" id="UP000523000"/>
    </source>
</evidence>
<comment type="caution">
    <text evidence="11">The sequence shown here is derived from an EMBL/GenBank/DDBJ whole genome shotgun (WGS) entry which is preliminary data.</text>
</comment>
<dbReference type="PANTHER" id="PTHR30040:SF2">
    <property type="entry name" value="FAD:PROTEIN FMN TRANSFERASE"/>
    <property type="match status" value="1"/>
</dbReference>
<evidence type="ECO:0000256" key="3">
    <source>
        <dbReference type="ARBA" id="ARBA00016337"/>
    </source>
</evidence>
<evidence type="ECO:0000256" key="10">
    <source>
        <dbReference type="ARBA" id="ARBA00048540"/>
    </source>
</evidence>
<evidence type="ECO:0000256" key="1">
    <source>
        <dbReference type="ARBA" id="ARBA00001946"/>
    </source>
</evidence>
<gene>
    <name evidence="11" type="ORF">E9229_002650</name>
</gene>
<keyword evidence="11" id="KW-0449">Lipoprotein</keyword>
<dbReference type="SUPFAM" id="SSF143631">
    <property type="entry name" value="ApbE-like"/>
    <property type="match status" value="1"/>
</dbReference>
<keyword evidence="5" id="KW-0808">Transferase</keyword>
<keyword evidence="4" id="KW-0285">Flavoprotein</keyword>
<proteinExistence type="predicted"/>
<evidence type="ECO:0000256" key="8">
    <source>
        <dbReference type="ARBA" id="ARBA00022842"/>
    </source>
</evidence>
<organism evidence="11 12">
    <name type="scientific">Paeniglutamicibacter cryotolerans</name>
    <dbReference type="NCBI Taxonomy" id="670079"/>
    <lineage>
        <taxon>Bacteria</taxon>
        <taxon>Bacillati</taxon>
        <taxon>Actinomycetota</taxon>
        <taxon>Actinomycetes</taxon>
        <taxon>Micrococcales</taxon>
        <taxon>Micrococcaceae</taxon>
        <taxon>Paeniglutamicibacter</taxon>
    </lineage>
</organism>
<dbReference type="GO" id="GO:0046872">
    <property type="term" value="F:metal ion binding"/>
    <property type="evidence" value="ECO:0007669"/>
    <property type="project" value="UniProtKB-KW"/>
</dbReference>
<dbReference type="Pfam" id="PF02424">
    <property type="entry name" value="ApbE"/>
    <property type="match status" value="1"/>
</dbReference>
<name>A0A839QJT1_9MICC</name>
<dbReference type="RefSeq" id="WP_312855688.1">
    <property type="nucleotide sequence ID" value="NZ_BAABGK010000012.1"/>
</dbReference>
<protein>
    <recommendedName>
        <fullName evidence="3">FAD:protein FMN transferase</fullName>
        <ecNumber evidence="2">2.7.1.180</ecNumber>
    </recommendedName>
    <alternativeName>
        <fullName evidence="9">Flavin transferase</fullName>
    </alternativeName>
</protein>
<evidence type="ECO:0000256" key="9">
    <source>
        <dbReference type="ARBA" id="ARBA00031306"/>
    </source>
</evidence>
<dbReference type="InterPro" id="IPR003374">
    <property type="entry name" value="ApbE-like_sf"/>
</dbReference>
<keyword evidence="12" id="KW-1185">Reference proteome</keyword>
<evidence type="ECO:0000256" key="2">
    <source>
        <dbReference type="ARBA" id="ARBA00011955"/>
    </source>
</evidence>
<dbReference type="InterPro" id="IPR024932">
    <property type="entry name" value="ApbE"/>
</dbReference>
<dbReference type="EC" id="2.7.1.180" evidence="2"/>
<dbReference type="EMBL" id="JACHVS010000001">
    <property type="protein sequence ID" value="MBB2996459.1"/>
    <property type="molecule type" value="Genomic_DNA"/>
</dbReference>
<dbReference type="AlphaFoldDB" id="A0A839QJT1"/>
<reference evidence="11 12" key="1">
    <citation type="submission" date="2020-08" db="EMBL/GenBank/DDBJ databases">
        <title>Sequencing the genomes of 1000 actinobacteria strains.</title>
        <authorList>
            <person name="Klenk H.-P."/>
        </authorList>
    </citation>
    <scope>NUCLEOTIDE SEQUENCE [LARGE SCALE GENOMIC DNA]</scope>
    <source>
        <strain evidence="11 12">DSM 22826</strain>
    </source>
</reference>
<evidence type="ECO:0000256" key="4">
    <source>
        <dbReference type="ARBA" id="ARBA00022630"/>
    </source>
</evidence>
<keyword evidence="6" id="KW-0479">Metal-binding</keyword>
<dbReference type="Gene3D" id="3.10.520.10">
    <property type="entry name" value="ApbE-like domains"/>
    <property type="match status" value="2"/>
</dbReference>
<keyword evidence="7" id="KW-0274">FAD</keyword>
<comment type="cofactor">
    <cofactor evidence="1">
        <name>Mg(2+)</name>
        <dbReference type="ChEBI" id="CHEBI:18420"/>
    </cofactor>
</comment>
<accession>A0A839QJT1</accession>
<comment type="catalytic activity">
    <reaction evidence="10">
        <text>L-threonyl-[protein] + FAD = FMN-L-threonyl-[protein] + AMP + H(+)</text>
        <dbReference type="Rhea" id="RHEA:36847"/>
        <dbReference type="Rhea" id="RHEA-COMP:11060"/>
        <dbReference type="Rhea" id="RHEA-COMP:11061"/>
        <dbReference type="ChEBI" id="CHEBI:15378"/>
        <dbReference type="ChEBI" id="CHEBI:30013"/>
        <dbReference type="ChEBI" id="CHEBI:57692"/>
        <dbReference type="ChEBI" id="CHEBI:74257"/>
        <dbReference type="ChEBI" id="CHEBI:456215"/>
        <dbReference type="EC" id="2.7.1.180"/>
    </reaction>
</comment>
<evidence type="ECO:0000256" key="5">
    <source>
        <dbReference type="ARBA" id="ARBA00022679"/>
    </source>
</evidence>
<evidence type="ECO:0000256" key="7">
    <source>
        <dbReference type="ARBA" id="ARBA00022827"/>
    </source>
</evidence>